<dbReference type="PANTHER" id="PTHR12814:SF2">
    <property type="entry name" value="RNA-BINDING PROTEIN NOB1"/>
    <property type="match status" value="1"/>
</dbReference>
<dbReference type="Pfam" id="PF17146">
    <property type="entry name" value="PIN_6"/>
    <property type="match status" value="1"/>
</dbReference>
<feature type="region of interest" description="Disordered" evidence="12">
    <location>
        <begin position="292"/>
        <end position="313"/>
    </location>
</feature>
<sequence>MAPTLVAHVVADAGAFLKKAPLQEIGSTIYTLKDVVDEIRDKPTRRSLAFLPYHLTFREPHPEHIRHVTEFSKKTGDYPSLSATDIKVLALTYQLELEHVGSKHLKKEPEVKVNVHSTQRHPETPVNVAGFFLPSREKKSSESVGVRQKFPDGDPFNSFQFWRPALPTNLDDVSSSDQRSDEDKENEPEEDEDEEEEDEEEEEEEGDGGWITPGNIKQVKMDSSDWTAPADVTVGCLTTDFAMQLVEDQRFPQQRLSRKARQKTNVFDPDFVTGASPFSQNDIYSRAANLQIRDGQGGGGAAAPTPTPRTRSL</sequence>
<keyword evidence="6" id="KW-0479">Metal-binding</keyword>
<evidence type="ECO:0000256" key="3">
    <source>
        <dbReference type="ARBA" id="ARBA00018439"/>
    </source>
</evidence>
<dbReference type="InterPro" id="IPR033411">
    <property type="entry name" value="Ribonuclease_PIN"/>
</dbReference>
<keyword evidence="5" id="KW-0540">Nuclease</keyword>
<dbReference type="PANTHER" id="PTHR12814">
    <property type="entry name" value="RNA-BINDING PROTEIN NOB1"/>
    <property type="match status" value="1"/>
</dbReference>
<feature type="compositionally biased region" description="Low complexity" evidence="12">
    <location>
        <begin position="302"/>
        <end position="313"/>
    </location>
</feature>
<keyword evidence="10" id="KW-0539">Nucleus</keyword>
<gene>
    <name evidence="15" type="ORF">F7725_025744</name>
</gene>
<accession>A0A7J5X5X9</accession>
<evidence type="ECO:0000256" key="4">
    <source>
        <dbReference type="ARBA" id="ARBA00022553"/>
    </source>
</evidence>
<comment type="function">
    <text evidence="11">May play a role in mRNA degradation. Endonuclease required for processing of 20S pre-rRNA precursor and biogenesis of 40S ribosomal subunits.</text>
</comment>
<dbReference type="GO" id="GO:0030490">
    <property type="term" value="P:maturation of SSU-rRNA"/>
    <property type="evidence" value="ECO:0007669"/>
    <property type="project" value="TreeGrafter"/>
</dbReference>
<dbReference type="CDD" id="cd09876">
    <property type="entry name" value="PIN_Nob1-like"/>
    <property type="match status" value="1"/>
</dbReference>
<dbReference type="Gene3D" id="3.40.50.1010">
    <property type="entry name" value="5'-nuclease"/>
    <property type="match status" value="1"/>
</dbReference>
<feature type="region of interest" description="Disordered" evidence="12">
    <location>
        <begin position="114"/>
        <end position="134"/>
    </location>
</feature>
<feature type="compositionally biased region" description="Acidic residues" evidence="12">
    <location>
        <begin position="183"/>
        <end position="207"/>
    </location>
</feature>
<comment type="caution">
    <text evidence="15">The sequence shown here is derived from an EMBL/GenBank/DDBJ whole genome shotgun (WGS) entry which is preliminary data.</text>
</comment>
<dbReference type="AlphaFoldDB" id="A0A7J5X5X9"/>
<dbReference type="GO" id="GO:0005634">
    <property type="term" value="C:nucleus"/>
    <property type="evidence" value="ECO:0007669"/>
    <property type="project" value="UniProtKB-SubCell"/>
</dbReference>
<comment type="subcellular location">
    <subcellularLocation>
        <location evidence="1">Nucleus</location>
    </subcellularLocation>
</comment>
<dbReference type="EMBL" id="JAAKFY010000027">
    <property type="protein sequence ID" value="KAF3832079.1"/>
    <property type="molecule type" value="Genomic_DNA"/>
</dbReference>
<comment type="similarity">
    <text evidence="2">Belongs to the NOB1 family.</text>
</comment>
<dbReference type="GO" id="GO:0008270">
    <property type="term" value="F:zinc ion binding"/>
    <property type="evidence" value="ECO:0007669"/>
    <property type="project" value="UniProtKB-KW"/>
</dbReference>
<keyword evidence="4" id="KW-0597">Phosphoprotein</keyword>
<evidence type="ECO:0000256" key="2">
    <source>
        <dbReference type="ARBA" id="ARBA00005858"/>
    </source>
</evidence>
<feature type="domain" description="Putative WW-binding" evidence="13">
    <location>
        <begin position="156"/>
        <end position="213"/>
    </location>
</feature>
<evidence type="ECO:0000256" key="7">
    <source>
        <dbReference type="ARBA" id="ARBA00022771"/>
    </source>
</evidence>
<evidence type="ECO:0000259" key="13">
    <source>
        <dbReference type="Pfam" id="PF15017"/>
    </source>
</evidence>
<evidence type="ECO:0000313" key="15">
    <source>
        <dbReference type="EMBL" id="KAF3832079.1"/>
    </source>
</evidence>
<evidence type="ECO:0000313" key="16">
    <source>
        <dbReference type="Proteomes" id="UP000518266"/>
    </source>
</evidence>
<feature type="domain" description="Ribonuclease PIN" evidence="14">
    <location>
        <begin position="9"/>
        <end position="95"/>
    </location>
</feature>
<dbReference type="OrthoDB" id="446759at2759"/>
<dbReference type="GO" id="GO:0016787">
    <property type="term" value="F:hydrolase activity"/>
    <property type="evidence" value="ECO:0007669"/>
    <property type="project" value="UniProtKB-KW"/>
</dbReference>
<dbReference type="GO" id="GO:0004521">
    <property type="term" value="F:RNA endonuclease activity"/>
    <property type="evidence" value="ECO:0007669"/>
    <property type="project" value="TreeGrafter"/>
</dbReference>
<name>A0A7J5X5X9_DISMA</name>
<evidence type="ECO:0000256" key="6">
    <source>
        <dbReference type="ARBA" id="ARBA00022723"/>
    </source>
</evidence>
<evidence type="ECO:0000259" key="14">
    <source>
        <dbReference type="Pfam" id="PF17146"/>
    </source>
</evidence>
<keyword evidence="8" id="KW-0378">Hydrolase</keyword>
<keyword evidence="7" id="KW-0863">Zinc-finger</keyword>
<dbReference type="Pfam" id="PF15017">
    <property type="entry name" value="WRNPLPNID"/>
    <property type="match status" value="1"/>
</dbReference>
<organism evidence="15 16">
    <name type="scientific">Dissostichus mawsoni</name>
    <name type="common">Antarctic cod</name>
    <dbReference type="NCBI Taxonomy" id="36200"/>
    <lineage>
        <taxon>Eukaryota</taxon>
        <taxon>Metazoa</taxon>
        <taxon>Chordata</taxon>
        <taxon>Craniata</taxon>
        <taxon>Vertebrata</taxon>
        <taxon>Euteleostomi</taxon>
        <taxon>Actinopterygii</taxon>
        <taxon>Neopterygii</taxon>
        <taxon>Teleostei</taxon>
        <taxon>Neoteleostei</taxon>
        <taxon>Acanthomorphata</taxon>
        <taxon>Eupercaria</taxon>
        <taxon>Perciformes</taxon>
        <taxon>Notothenioidei</taxon>
        <taxon>Nototheniidae</taxon>
        <taxon>Dissostichus</taxon>
    </lineage>
</organism>
<dbReference type="FunFam" id="3.40.50.1010:FF:000018">
    <property type="entry name" value="RNA-binding protein NOB1"/>
    <property type="match status" value="1"/>
</dbReference>
<proteinExistence type="inferred from homology"/>
<dbReference type="InterPro" id="IPR039907">
    <property type="entry name" value="NOB1"/>
</dbReference>
<evidence type="ECO:0000256" key="8">
    <source>
        <dbReference type="ARBA" id="ARBA00022801"/>
    </source>
</evidence>
<keyword evidence="16" id="KW-1185">Reference proteome</keyword>
<feature type="region of interest" description="Disordered" evidence="12">
    <location>
        <begin position="167"/>
        <end position="215"/>
    </location>
</feature>
<evidence type="ECO:0000256" key="5">
    <source>
        <dbReference type="ARBA" id="ARBA00022722"/>
    </source>
</evidence>
<keyword evidence="9" id="KW-0862">Zinc</keyword>
<evidence type="ECO:0000256" key="11">
    <source>
        <dbReference type="ARBA" id="ARBA00045628"/>
    </source>
</evidence>
<dbReference type="GO" id="GO:0030688">
    <property type="term" value="C:preribosome, small subunit precursor"/>
    <property type="evidence" value="ECO:0007669"/>
    <property type="project" value="TreeGrafter"/>
</dbReference>
<dbReference type="InterPro" id="IPR033461">
    <property type="entry name" value="WRNPLPNID"/>
</dbReference>
<dbReference type="Proteomes" id="UP000518266">
    <property type="component" value="Unassembled WGS sequence"/>
</dbReference>
<evidence type="ECO:0000256" key="1">
    <source>
        <dbReference type="ARBA" id="ARBA00004123"/>
    </source>
</evidence>
<protein>
    <recommendedName>
        <fullName evidence="3">RNA-binding protein NOB1</fullName>
    </recommendedName>
</protein>
<reference evidence="15 16" key="1">
    <citation type="submission" date="2020-03" db="EMBL/GenBank/DDBJ databases">
        <title>Dissostichus mawsoni Genome sequencing and assembly.</title>
        <authorList>
            <person name="Park H."/>
        </authorList>
    </citation>
    <scope>NUCLEOTIDE SEQUENCE [LARGE SCALE GENOMIC DNA]</scope>
    <source>
        <strain evidence="15">DM0001</strain>
        <tissue evidence="15">Muscle</tissue>
    </source>
</reference>
<evidence type="ECO:0000256" key="10">
    <source>
        <dbReference type="ARBA" id="ARBA00023242"/>
    </source>
</evidence>
<evidence type="ECO:0000256" key="12">
    <source>
        <dbReference type="SAM" id="MobiDB-lite"/>
    </source>
</evidence>
<evidence type="ECO:0000256" key="9">
    <source>
        <dbReference type="ARBA" id="ARBA00022833"/>
    </source>
</evidence>